<accession>A0AAY5EH61</accession>
<dbReference type="SMART" id="SM00409">
    <property type="entry name" value="IG"/>
    <property type="match status" value="3"/>
</dbReference>
<dbReference type="PROSITE" id="PS50835">
    <property type="entry name" value="IG_LIKE"/>
    <property type="match status" value="3"/>
</dbReference>
<dbReference type="InterPro" id="IPR013783">
    <property type="entry name" value="Ig-like_fold"/>
</dbReference>
<dbReference type="Ensembl" id="ENSEEET00000061768.1">
    <property type="protein sequence ID" value="ENSEEEP00000055914.1"/>
    <property type="gene ID" value="ENSEEEG00000024885.1"/>
</dbReference>
<evidence type="ECO:0000259" key="2">
    <source>
        <dbReference type="PROSITE" id="PS50835"/>
    </source>
</evidence>
<dbReference type="AlphaFoldDB" id="A0AAY5EH61"/>
<dbReference type="Gene3D" id="2.60.40.10">
    <property type="entry name" value="Immunoglobulins"/>
    <property type="match status" value="4"/>
</dbReference>
<dbReference type="InterPro" id="IPR003599">
    <property type="entry name" value="Ig_sub"/>
</dbReference>
<feature type="domain" description="Ig-like" evidence="2">
    <location>
        <begin position="228"/>
        <end position="319"/>
    </location>
</feature>
<dbReference type="CDD" id="cd00096">
    <property type="entry name" value="Ig"/>
    <property type="match status" value="2"/>
</dbReference>
<reference evidence="3" key="3">
    <citation type="submission" date="2025-09" db="UniProtKB">
        <authorList>
            <consortium name="Ensembl"/>
        </authorList>
    </citation>
    <scope>IDENTIFICATION</scope>
</reference>
<proteinExistence type="predicted"/>
<keyword evidence="4" id="KW-1185">Reference proteome</keyword>
<dbReference type="InterPro" id="IPR013098">
    <property type="entry name" value="Ig_I-set"/>
</dbReference>
<dbReference type="GO" id="GO:0055013">
    <property type="term" value="P:cardiac muscle cell development"/>
    <property type="evidence" value="ECO:0007669"/>
    <property type="project" value="UniProtKB-ARBA"/>
</dbReference>
<evidence type="ECO:0000313" key="3">
    <source>
        <dbReference type="Ensembl" id="ENSEEEP00000055914.1"/>
    </source>
</evidence>
<dbReference type="GO" id="GO:0003007">
    <property type="term" value="P:heart morphogenesis"/>
    <property type="evidence" value="ECO:0007669"/>
    <property type="project" value="UniProtKB-ARBA"/>
</dbReference>
<dbReference type="InterPro" id="IPR003598">
    <property type="entry name" value="Ig_sub2"/>
</dbReference>
<dbReference type="GeneTree" id="ENSGT01110000267173"/>
<reference evidence="3" key="2">
    <citation type="submission" date="2025-08" db="UniProtKB">
        <authorList>
            <consortium name="Ensembl"/>
        </authorList>
    </citation>
    <scope>IDENTIFICATION</scope>
</reference>
<dbReference type="SUPFAM" id="SSF48726">
    <property type="entry name" value="Immunoglobulin"/>
    <property type="match status" value="4"/>
</dbReference>
<feature type="domain" description="Ig-like" evidence="2">
    <location>
        <begin position="136"/>
        <end position="221"/>
    </location>
</feature>
<protein>
    <recommendedName>
        <fullName evidence="2">Ig-like domain-containing protein</fullName>
    </recommendedName>
</protein>
<dbReference type="InterPro" id="IPR036179">
    <property type="entry name" value="Ig-like_dom_sf"/>
</dbReference>
<dbReference type="InterPro" id="IPR007110">
    <property type="entry name" value="Ig-like_dom"/>
</dbReference>
<dbReference type="Proteomes" id="UP000314983">
    <property type="component" value="Chromosome 2"/>
</dbReference>
<keyword evidence="1" id="KW-0393">Immunoglobulin domain</keyword>
<feature type="domain" description="Ig-like" evidence="2">
    <location>
        <begin position="24"/>
        <end position="114"/>
    </location>
</feature>
<dbReference type="FunFam" id="2.60.40.10:FF:000022">
    <property type="entry name" value="Cardiac titin"/>
    <property type="match status" value="1"/>
</dbReference>
<dbReference type="Pfam" id="PF07679">
    <property type="entry name" value="I-set"/>
    <property type="match status" value="4"/>
</dbReference>
<evidence type="ECO:0000313" key="4">
    <source>
        <dbReference type="Proteomes" id="UP000314983"/>
    </source>
</evidence>
<reference evidence="3 4" key="1">
    <citation type="submission" date="2020-05" db="EMBL/GenBank/DDBJ databases">
        <title>Electrophorus electricus (electric eel) genome, fEleEle1, primary haplotype.</title>
        <authorList>
            <person name="Myers G."/>
            <person name="Meyer A."/>
            <person name="Fedrigo O."/>
            <person name="Formenti G."/>
            <person name="Rhie A."/>
            <person name="Tracey A."/>
            <person name="Sims Y."/>
            <person name="Jarvis E.D."/>
        </authorList>
    </citation>
    <scope>NUCLEOTIDE SEQUENCE [LARGE SCALE GENOMIC DNA]</scope>
</reference>
<name>A0AAY5EH61_ELEEL</name>
<dbReference type="FunFam" id="2.60.40.10:FF:000107">
    <property type="entry name" value="Myosin, light chain kinase a"/>
    <property type="match status" value="2"/>
</dbReference>
<organism evidence="3 4">
    <name type="scientific">Electrophorus electricus</name>
    <name type="common">Electric eel</name>
    <name type="synonym">Gymnotus electricus</name>
    <dbReference type="NCBI Taxonomy" id="8005"/>
    <lineage>
        <taxon>Eukaryota</taxon>
        <taxon>Metazoa</taxon>
        <taxon>Chordata</taxon>
        <taxon>Craniata</taxon>
        <taxon>Vertebrata</taxon>
        <taxon>Euteleostomi</taxon>
        <taxon>Actinopterygii</taxon>
        <taxon>Neopterygii</taxon>
        <taxon>Teleostei</taxon>
        <taxon>Ostariophysi</taxon>
        <taxon>Gymnotiformes</taxon>
        <taxon>Gymnotoidei</taxon>
        <taxon>Gymnotidae</taxon>
        <taxon>Electrophorus</taxon>
    </lineage>
</organism>
<dbReference type="PANTHER" id="PTHR47633">
    <property type="entry name" value="IMMUNOGLOBULIN"/>
    <property type="match status" value="1"/>
</dbReference>
<dbReference type="SMART" id="SM00408">
    <property type="entry name" value="IGc2"/>
    <property type="match status" value="3"/>
</dbReference>
<sequence length="328" mass="35832">MPSWLCLYVGTATCCTELRVIDKPSFVKTFEPTFVAVDNSLRLECQVNEDTGVFITWMRDGKRLHNTMDSKISFEDRVACLEIPKAKLKDTGTYVCTAANDAGSSIHSSKEILSGIDCSVQKDDSSSFLELFFTKPSDSGDYICEVTNDVGSDTCQATLFVKVFECQVAGTPEIDTYWFKDGNEISPSDKYKMSFVNSLACLEITGSDVKDSGVYYCEISNHISVCHPRLSYPIPLLEPMEVTAGDAVCLKCQIGGTPVINVAWFKGDGKVRSSPSCRIEYSKGTACLKLTKVLKADTGEYICKAENSIGAASSSCYLTVQGDDHSCS</sequence>
<evidence type="ECO:0000256" key="1">
    <source>
        <dbReference type="ARBA" id="ARBA00023319"/>
    </source>
</evidence>